<feature type="region of interest" description="Disordered" evidence="1">
    <location>
        <begin position="192"/>
        <end position="212"/>
    </location>
</feature>
<sequence length="212" mass="22036">MTTDAAAAQTAPVEDQPQAAETAGLTRPAEPAAGVTDAAPEDGAPATQEDGAPRTHALESQAAERLHRLLESGVEKLPGEVSGTVSRVAVALAVFGSEMTKKDQEKPPTALAAEAVGLFRSLDDGEPQTQRAALETALSTVATTLVGDEKRNQALDVADEAISLWKKVTQSGGGLAKSDAILSLRELAGTLRKEGRDDDADETESEARRLEA</sequence>
<reference evidence="2" key="1">
    <citation type="submission" date="2022-01" db="EMBL/GenBank/DDBJ databases">
        <title>Antribacter sp. nov., isolated from Guizhou of China.</title>
        <authorList>
            <person name="Chengliang C."/>
            <person name="Ya Z."/>
        </authorList>
    </citation>
    <scope>NUCLEOTIDE SEQUENCE</scope>
    <source>
        <strain evidence="2">KLBMP 9083</strain>
    </source>
</reference>
<name>A0AA41QHQ7_9MICO</name>
<feature type="compositionally biased region" description="Basic and acidic residues" evidence="1">
    <location>
        <begin position="51"/>
        <end position="64"/>
    </location>
</feature>
<dbReference type="Proteomes" id="UP001165405">
    <property type="component" value="Unassembled WGS sequence"/>
</dbReference>
<protein>
    <submittedName>
        <fullName evidence="2">Uncharacterized protein</fullName>
    </submittedName>
</protein>
<dbReference type="RefSeq" id="WP_236090736.1">
    <property type="nucleotide sequence ID" value="NZ_JAKGSG010000051.1"/>
</dbReference>
<dbReference type="AlphaFoldDB" id="A0AA41QHQ7"/>
<dbReference type="EMBL" id="JAKGSG010000051">
    <property type="protein sequence ID" value="MCF4122931.1"/>
    <property type="molecule type" value="Genomic_DNA"/>
</dbReference>
<keyword evidence="3" id="KW-1185">Reference proteome</keyword>
<feature type="region of interest" description="Disordered" evidence="1">
    <location>
        <begin position="1"/>
        <end position="64"/>
    </location>
</feature>
<comment type="caution">
    <text evidence="2">The sequence shown here is derived from an EMBL/GenBank/DDBJ whole genome shotgun (WGS) entry which is preliminary data.</text>
</comment>
<evidence type="ECO:0000256" key="1">
    <source>
        <dbReference type="SAM" id="MobiDB-lite"/>
    </source>
</evidence>
<organism evidence="2 3">
    <name type="scientific">Antribacter soli</name>
    <dbReference type="NCBI Taxonomy" id="2910976"/>
    <lineage>
        <taxon>Bacteria</taxon>
        <taxon>Bacillati</taxon>
        <taxon>Actinomycetota</taxon>
        <taxon>Actinomycetes</taxon>
        <taxon>Micrococcales</taxon>
        <taxon>Promicromonosporaceae</taxon>
        <taxon>Antribacter</taxon>
    </lineage>
</organism>
<evidence type="ECO:0000313" key="3">
    <source>
        <dbReference type="Proteomes" id="UP001165405"/>
    </source>
</evidence>
<proteinExistence type="predicted"/>
<evidence type="ECO:0000313" key="2">
    <source>
        <dbReference type="EMBL" id="MCF4122931.1"/>
    </source>
</evidence>
<accession>A0AA41QHQ7</accession>
<gene>
    <name evidence="2" type="ORF">L1785_18290</name>
</gene>